<proteinExistence type="predicted"/>
<comment type="caution">
    <text evidence="1">The sequence shown here is derived from an EMBL/GenBank/DDBJ whole genome shotgun (WGS) entry which is preliminary data.</text>
</comment>
<dbReference type="AlphaFoldDB" id="A0AAV8XPU8"/>
<protein>
    <submittedName>
        <fullName evidence="1">Uncharacterized protein</fullName>
    </submittedName>
</protein>
<organism evidence="1 2">
    <name type="scientific">Rhamnusium bicolor</name>
    <dbReference type="NCBI Taxonomy" id="1586634"/>
    <lineage>
        <taxon>Eukaryota</taxon>
        <taxon>Metazoa</taxon>
        <taxon>Ecdysozoa</taxon>
        <taxon>Arthropoda</taxon>
        <taxon>Hexapoda</taxon>
        <taxon>Insecta</taxon>
        <taxon>Pterygota</taxon>
        <taxon>Neoptera</taxon>
        <taxon>Endopterygota</taxon>
        <taxon>Coleoptera</taxon>
        <taxon>Polyphaga</taxon>
        <taxon>Cucujiformia</taxon>
        <taxon>Chrysomeloidea</taxon>
        <taxon>Cerambycidae</taxon>
        <taxon>Lepturinae</taxon>
        <taxon>Rhagiini</taxon>
        <taxon>Rhamnusium</taxon>
    </lineage>
</organism>
<dbReference type="Proteomes" id="UP001162156">
    <property type="component" value="Unassembled WGS sequence"/>
</dbReference>
<dbReference type="EMBL" id="JANEYF010002946">
    <property type="protein sequence ID" value="KAJ8940822.1"/>
    <property type="molecule type" value="Genomic_DNA"/>
</dbReference>
<evidence type="ECO:0000313" key="1">
    <source>
        <dbReference type="EMBL" id="KAJ8940822.1"/>
    </source>
</evidence>
<gene>
    <name evidence="1" type="ORF">NQ314_010580</name>
</gene>
<name>A0AAV8XPU8_9CUCU</name>
<reference evidence="1" key="1">
    <citation type="journal article" date="2023" name="Insect Mol. Biol.">
        <title>Genome sequencing provides insights into the evolution of gene families encoding plant cell wall-degrading enzymes in longhorned beetles.</title>
        <authorList>
            <person name="Shin N.R."/>
            <person name="Okamura Y."/>
            <person name="Kirsch R."/>
            <person name="Pauchet Y."/>
        </authorList>
    </citation>
    <scope>NUCLEOTIDE SEQUENCE</scope>
    <source>
        <strain evidence="1">RBIC_L_NR</strain>
    </source>
</reference>
<keyword evidence="2" id="KW-1185">Reference proteome</keyword>
<sequence length="88" mass="10025">MSNIGFWYIKDAADTFLNTNSLKINKAADTFLNTNSLKISKIVAIRIEKNNPSAIKSMEVYSEMLPWVQSDVLKKGNYIVKKGRKQKN</sequence>
<evidence type="ECO:0000313" key="2">
    <source>
        <dbReference type="Proteomes" id="UP001162156"/>
    </source>
</evidence>
<accession>A0AAV8XPU8</accession>